<protein>
    <submittedName>
        <fullName evidence="2">Putative secreted peptide</fullName>
    </submittedName>
</protein>
<name>A0A2M3ZPA9_9DIPT</name>
<evidence type="ECO:0000313" key="2">
    <source>
        <dbReference type="EMBL" id="MBW30394.1"/>
    </source>
</evidence>
<dbReference type="AlphaFoldDB" id="A0A2M3ZPA9"/>
<feature type="chain" id="PRO_5014759778" evidence="1">
    <location>
        <begin position="19"/>
        <end position="77"/>
    </location>
</feature>
<organism evidence="2">
    <name type="scientific">Anopheles braziliensis</name>
    <dbReference type="NCBI Taxonomy" id="58242"/>
    <lineage>
        <taxon>Eukaryota</taxon>
        <taxon>Metazoa</taxon>
        <taxon>Ecdysozoa</taxon>
        <taxon>Arthropoda</taxon>
        <taxon>Hexapoda</taxon>
        <taxon>Insecta</taxon>
        <taxon>Pterygota</taxon>
        <taxon>Neoptera</taxon>
        <taxon>Endopterygota</taxon>
        <taxon>Diptera</taxon>
        <taxon>Nematocera</taxon>
        <taxon>Culicoidea</taxon>
        <taxon>Culicidae</taxon>
        <taxon>Anophelinae</taxon>
        <taxon>Anopheles</taxon>
    </lineage>
</organism>
<feature type="signal peptide" evidence="1">
    <location>
        <begin position="1"/>
        <end position="18"/>
    </location>
</feature>
<keyword evidence="1" id="KW-0732">Signal</keyword>
<accession>A0A2M3ZPA9</accession>
<evidence type="ECO:0000256" key="1">
    <source>
        <dbReference type="SAM" id="SignalP"/>
    </source>
</evidence>
<reference evidence="2" key="1">
    <citation type="submission" date="2018-01" db="EMBL/GenBank/DDBJ databases">
        <title>An insight into the sialome of Amazonian anophelines.</title>
        <authorList>
            <person name="Ribeiro J.M."/>
            <person name="Scarpassa V."/>
            <person name="Calvo E."/>
        </authorList>
    </citation>
    <scope>NUCLEOTIDE SEQUENCE</scope>
    <source>
        <tissue evidence="2">Salivary glands</tissue>
    </source>
</reference>
<sequence>MNSFIIVIIIIIMLGGRGCCTQATHTQGCGGTKALSFLLLHPPEGSRLSISVVLLLVEWREAGRVVVHGECDTRLDG</sequence>
<dbReference type="EMBL" id="GGFM01009643">
    <property type="protein sequence ID" value="MBW30394.1"/>
    <property type="molecule type" value="Transcribed_RNA"/>
</dbReference>
<proteinExistence type="predicted"/>